<dbReference type="Pfam" id="PF00135">
    <property type="entry name" value="COesterase"/>
    <property type="match status" value="2"/>
</dbReference>
<dbReference type="Gene3D" id="3.40.50.1820">
    <property type="entry name" value="alpha/beta hydrolase"/>
    <property type="match status" value="1"/>
</dbReference>
<comment type="similarity">
    <text evidence="1 3">Belongs to the type-B carboxylesterase/lipase family.</text>
</comment>
<dbReference type="STRING" id="2741.SAMN04489866_1048"/>
<evidence type="ECO:0000259" key="4">
    <source>
        <dbReference type="Pfam" id="PF00135"/>
    </source>
</evidence>
<dbReference type="AlphaFoldDB" id="A0A1G6VDZ7"/>
<evidence type="ECO:0000313" key="5">
    <source>
        <dbReference type="EMBL" id="SDD51704.1"/>
    </source>
</evidence>
<feature type="domain" description="Carboxylesterase type B" evidence="4">
    <location>
        <begin position="14"/>
        <end position="304"/>
    </location>
</feature>
<evidence type="ECO:0000256" key="3">
    <source>
        <dbReference type="RuleBase" id="RU361235"/>
    </source>
</evidence>
<dbReference type="InterPro" id="IPR019826">
    <property type="entry name" value="Carboxylesterase_B_AS"/>
</dbReference>
<dbReference type="Proteomes" id="UP000198995">
    <property type="component" value="Unassembled WGS sequence"/>
</dbReference>
<proteinExistence type="inferred from homology"/>
<evidence type="ECO:0000313" key="6">
    <source>
        <dbReference type="Proteomes" id="UP000198995"/>
    </source>
</evidence>
<accession>A0A1G6VDZ7</accession>
<name>A0A1G6VDZ7_PEPNI</name>
<gene>
    <name evidence="5" type="ORF">SAMN04489866_1048</name>
</gene>
<dbReference type="EC" id="3.1.1.-" evidence="3"/>
<dbReference type="OrthoDB" id="9775851at2"/>
<protein>
    <recommendedName>
        <fullName evidence="3">Carboxylic ester hydrolase</fullName>
        <ecNumber evidence="3">3.1.1.-</ecNumber>
    </recommendedName>
</protein>
<dbReference type="EMBL" id="FNAF01000004">
    <property type="protein sequence ID" value="SDD51704.1"/>
    <property type="molecule type" value="Genomic_DNA"/>
</dbReference>
<evidence type="ECO:0000256" key="2">
    <source>
        <dbReference type="ARBA" id="ARBA00022801"/>
    </source>
</evidence>
<dbReference type="InterPro" id="IPR002018">
    <property type="entry name" value="CarbesteraseB"/>
</dbReference>
<reference evidence="5 6" key="1">
    <citation type="submission" date="2016-10" db="EMBL/GenBank/DDBJ databases">
        <authorList>
            <person name="de Groot N.N."/>
        </authorList>
    </citation>
    <scope>NUCLEOTIDE SEQUENCE [LARGE SCALE GENOMIC DNA]</scope>
    <source>
        <strain evidence="5 6">DSM 20475</strain>
    </source>
</reference>
<sequence length="432" mass="47234">MQTVSAEMGRRQGITVQFKGLRYAAAERYTPPELVPFEGALAEMIGFTPYALQNRTSLEKLIFGVDYGAVRQREDCQYLSVTVPLEDGAMPDGLPVMVWFHGGAFSNGGADNRAYDPVNLAEESKVIVVSVNYRLGILGFVRDAAGHTGHPGLLDQIAALQWVAAHIERFGGDPTKVCIFGQSAGGTSVHSLLLSVGDSGLFRRAIIQSAPFGTLTRRSPMDEAIRAQVLSLPEDAGPEALLECQLMAEKAVRERGNARYMHFAPHAGVSPLPPADRSLDAYARAAEKVDLLIGANTCEPSIYMAHYPWFPKAVQRPYLGQVLRRILRFKSDAIFGKGARRVATDYAQAGGRTYFYECSWGEDRSVYGGCHCAEMPLVFGADLYMGSPLLMNKSIAEVDRVGQRVRRIWTDFAKTGVIQSLAIPGCIQIKPL</sequence>
<keyword evidence="6" id="KW-1185">Reference proteome</keyword>
<dbReference type="GO" id="GO:0016787">
    <property type="term" value="F:hydrolase activity"/>
    <property type="evidence" value="ECO:0007669"/>
    <property type="project" value="UniProtKB-KW"/>
</dbReference>
<keyword evidence="2 3" id="KW-0378">Hydrolase</keyword>
<dbReference type="PROSITE" id="PS00122">
    <property type="entry name" value="CARBOXYLESTERASE_B_1"/>
    <property type="match status" value="1"/>
</dbReference>
<feature type="domain" description="Carboxylesterase type B" evidence="4">
    <location>
        <begin position="320"/>
        <end position="417"/>
    </location>
</feature>
<evidence type="ECO:0000256" key="1">
    <source>
        <dbReference type="ARBA" id="ARBA00005964"/>
    </source>
</evidence>
<dbReference type="InterPro" id="IPR050309">
    <property type="entry name" value="Type-B_Carboxylest/Lipase"/>
</dbReference>
<dbReference type="RefSeq" id="WP_091791478.1">
    <property type="nucleotide sequence ID" value="NZ_FNAF01000004.1"/>
</dbReference>
<organism evidence="5 6">
    <name type="scientific">Peptococcus niger</name>
    <dbReference type="NCBI Taxonomy" id="2741"/>
    <lineage>
        <taxon>Bacteria</taxon>
        <taxon>Bacillati</taxon>
        <taxon>Bacillota</taxon>
        <taxon>Clostridia</taxon>
        <taxon>Eubacteriales</taxon>
        <taxon>Peptococcaceae</taxon>
        <taxon>Peptococcus</taxon>
    </lineage>
</organism>
<dbReference type="InterPro" id="IPR029058">
    <property type="entry name" value="AB_hydrolase_fold"/>
</dbReference>
<dbReference type="PANTHER" id="PTHR11559">
    <property type="entry name" value="CARBOXYLESTERASE"/>
    <property type="match status" value="1"/>
</dbReference>
<dbReference type="SUPFAM" id="SSF53474">
    <property type="entry name" value="alpha/beta-Hydrolases"/>
    <property type="match status" value="1"/>
</dbReference>